<evidence type="ECO:0000313" key="3">
    <source>
        <dbReference type="Proteomes" id="UP001500420"/>
    </source>
</evidence>
<keyword evidence="1" id="KW-0472">Membrane</keyword>
<keyword evidence="3" id="KW-1185">Reference proteome</keyword>
<gene>
    <name evidence="2" type="ORF">GCM10009020_29110</name>
</gene>
<protein>
    <submittedName>
        <fullName evidence="2">Uncharacterized protein</fullName>
    </submittedName>
</protein>
<dbReference type="AlphaFoldDB" id="A0AAV3TDB0"/>
<organism evidence="2 3">
    <name type="scientific">Natronoarchaeum mannanilyticum</name>
    <dbReference type="NCBI Taxonomy" id="926360"/>
    <lineage>
        <taxon>Archaea</taxon>
        <taxon>Methanobacteriati</taxon>
        <taxon>Methanobacteriota</taxon>
        <taxon>Stenosarchaea group</taxon>
        <taxon>Halobacteria</taxon>
        <taxon>Halobacteriales</taxon>
        <taxon>Natronoarchaeaceae</taxon>
    </lineage>
</organism>
<name>A0AAV3TDB0_9EURY</name>
<keyword evidence="1" id="KW-0812">Transmembrane</keyword>
<evidence type="ECO:0000256" key="1">
    <source>
        <dbReference type="SAM" id="Phobius"/>
    </source>
</evidence>
<dbReference type="RefSeq" id="WP_343774783.1">
    <property type="nucleotide sequence ID" value="NZ_BAAADV010000007.1"/>
</dbReference>
<dbReference type="EMBL" id="BAAADV010000007">
    <property type="protein sequence ID" value="GAA0678887.1"/>
    <property type="molecule type" value="Genomic_DNA"/>
</dbReference>
<sequence length="413" mass="42620">MTHKHNSQKITALVLVVAITLSVVSMAIVASAAVTTYTTEAGNASDSQISVSVADASAADGDPSTHEIKYRISEDSGTYDATIDKVEFQDSNGNVVSSIQPGTTISAGTETEFTNGPHPGDSMTSGTMVVYYTHNGTSYSLAVPVDIDSDDDGYLNSADKYPSIAAFTTTHDAVYDSDGDGTADQSPDNLTATFDSSTGNATVSMSADTDGDGTYETQLLSKDIDTATTTTVSTDVSDVNASSFQIETHGPATVSGRGIEYMADADGDGIADSNDAYPNTAKQTWTLNRTDGESVYSAFVEAHNSSNGGTVELSVHGINQTDGNTTKLTTKTVTVGSDTTLVEADVGDGNRTFDAYKVEFHGNATQVNHGLIYEANSGGGGSTDGGTSLSQEQLLGVGVAIIGAGALLVFARD</sequence>
<reference evidence="2 3" key="1">
    <citation type="journal article" date="2019" name="Int. J. Syst. Evol. Microbiol.">
        <title>The Global Catalogue of Microorganisms (GCM) 10K type strain sequencing project: providing services to taxonomists for standard genome sequencing and annotation.</title>
        <authorList>
            <consortium name="The Broad Institute Genomics Platform"/>
            <consortium name="The Broad Institute Genome Sequencing Center for Infectious Disease"/>
            <person name="Wu L."/>
            <person name="Ma J."/>
        </authorList>
    </citation>
    <scope>NUCLEOTIDE SEQUENCE [LARGE SCALE GENOMIC DNA]</scope>
    <source>
        <strain evidence="2 3">JCM 16328</strain>
    </source>
</reference>
<keyword evidence="1" id="KW-1133">Transmembrane helix</keyword>
<dbReference type="Proteomes" id="UP001500420">
    <property type="component" value="Unassembled WGS sequence"/>
</dbReference>
<proteinExistence type="predicted"/>
<feature type="transmembrane region" description="Helical" evidence="1">
    <location>
        <begin position="394"/>
        <end position="411"/>
    </location>
</feature>
<accession>A0AAV3TDB0</accession>
<comment type="caution">
    <text evidence="2">The sequence shown here is derived from an EMBL/GenBank/DDBJ whole genome shotgun (WGS) entry which is preliminary data.</text>
</comment>
<evidence type="ECO:0000313" key="2">
    <source>
        <dbReference type="EMBL" id="GAA0678887.1"/>
    </source>
</evidence>